<reference evidence="1" key="2">
    <citation type="submission" date="2020-09" db="EMBL/GenBank/DDBJ databases">
        <authorList>
            <person name="Sun Q."/>
            <person name="Zhou Y."/>
        </authorList>
    </citation>
    <scope>NUCLEOTIDE SEQUENCE</scope>
    <source>
        <strain evidence="1">CGMCC 1.15447</strain>
    </source>
</reference>
<dbReference type="PROSITE" id="PS51257">
    <property type="entry name" value="PROKAR_LIPOPROTEIN"/>
    <property type="match status" value="1"/>
</dbReference>
<organism evidence="1 2">
    <name type="scientific">Edaphobacter acidisoli</name>
    <dbReference type="NCBI Taxonomy" id="2040573"/>
    <lineage>
        <taxon>Bacteria</taxon>
        <taxon>Pseudomonadati</taxon>
        <taxon>Acidobacteriota</taxon>
        <taxon>Terriglobia</taxon>
        <taxon>Terriglobales</taxon>
        <taxon>Acidobacteriaceae</taxon>
        <taxon>Edaphobacter</taxon>
    </lineage>
</organism>
<gene>
    <name evidence="1" type="ORF">GCM10011507_13970</name>
</gene>
<dbReference type="EMBL" id="BMJB01000001">
    <property type="protein sequence ID" value="GGA63556.1"/>
    <property type="molecule type" value="Genomic_DNA"/>
</dbReference>
<evidence type="ECO:0000313" key="2">
    <source>
        <dbReference type="Proteomes" id="UP000648801"/>
    </source>
</evidence>
<sequence length="67" mass="7511">MSPIRWVYNQVLRKRLIQYAPYLAALGCISKKNLEARSWMTTPQIAHCLLIDQVDPVGAAQDQGGVL</sequence>
<dbReference type="Proteomes" id="UP000648801">
    <property type="component" value="Unassembled WGS sequence"/>
</dbReference>
<proteinExistence type="predicted"/>
<keyword evidence="2" id="KW-1185">Reference proteome</keyword>
<reference evidence="1" key="1">
    <citation type="journal article" date="2014" name="Int. J. Syst. Evol. Microbiol.">
        <title>Complete genome sequence of Corynebacterium casei LMG S-19264T (=DSM 44701T), isolated from a smear-ripened cheese.</title>
        <authorList>
            <consortium name="US DOE Joint Genome Institute (JGI-PGF)"/>
            <person name="Walter F."/>
            <person name="Albersmeier A."/>
            <person name="Kalinowski J."/>
            <person name="Ruckert C."/>
        </authorList>
    </citation>
    <scope>NUCLEOTIDE SEQUENCE</scope>
    <source>
        <strain evidence="1">CGMCC 1.15447</strain>
    </source>
</reference>
<evidence type="ECO:0000313" key="1">
    <source>
        <dbReference type="EMBL" id="GGA63556.1"/>
    </source>
</evidence>
<dbReference type="AlphaFoldDB" id="A0A916W3S0"/>
<accession>A0A916W3S0</accession>
<protein>
    <submittedName>
        <fullName evidence="1">Uncharacterized protein</fullName>
    </submittedName>
</protein>
<comment type="caution">
    <text evidence="1">The sequence shown here is derived from an EMBL/GenBank/DDBJ whole genome shotgun (WGS) entry which is preliminary data.</text>
</comment>
<name>A0A916W3S0_9BACT</name>